<reference evidence="1" key="1">
    <citation type="submission" date="2023-03" db="EMBL/GenBank/DDBJ databases">
        <title>Massive genome expansion in bonnet fungi (Mycena s.s.) driven by repeated elements and novel gene families across ecological guilds.</title>
        <authorList>
            <consortium name="Lawrence Berkeley National Laboratory"/>
            <person name="Harder C.B."/>
            <person name="Miyauchi S."/>
            <person name="Viragh M."/>
            <person name="Kuo A."/>
            <person name="Thoen E."/>
            <person name="Andreopoulos B."/>
            <person name="Lu D."/>
            <person name="Skrede I."/>
            <person name="Drula E."/>
            <person name="Henrissat B."/>
            <person name="Morin E."/>
            <person name="Kohler A."/>
            <person name="Barry K."/>
            <person name="LaButti K."/>
            <person name="Morin E."/>
            <person name="Salamov A."/>
            <person name="Lipzen A."/>
            <person name="Mereny Z."/>
            <person name="Hegedus B."/>
            <person name="Baldrian P."/>
            <person name="Stursova M."/>
            <person name="Weitz H."/>
            <person name="Taylor A."/>
            <person name="Grigoriev I.V."/>
            <person name="Nagy L.G."/>
            <person name="Martin F."/>
            <person name="Kauserud H."/>
        </authorList>
    </citation>
    <scope>NUCLEOTIDE SEQUENCE</scope>
    <source>
        <strain evidence="1">CBHHK200</strain>
    </source>
</reference>
<dbReference type="EMBL" id="JARJCM010000031">
    <property type="protein sequence ID" value="KAJ7038522.1"/>
    <property type="molecule type" value="Genomic_DNA"/>
</dbReference>
<evidence type="ECO:0000313" key="2">
    <source>
        <dbReference type="Proteomes" id="UP001218188"/>
    </source>
</evidence>
<dbReference type="AlphaFoldDB" id="A0AAD6T3H1"/>
<dbReference type="Proteomes" id="UP001218188">
    <property type="component" value="Unassembled WGS sequence"/>
</dbReference>
<organism evidence="1 2">
    <name type="scientific">Mycena alexandri</name>
    <dbReference type="NCBI Taxonomy" id="1745969"/>
    <lineage>
        <taxon>Eukaryota</taxon>
        <taxon>Fungi</taxon>
        <taxon>Dikarya</taxon>
        <taxon>Basidiomycota</taxon>
        <taxon>Agaricomycotina</taxon>
        <taxon>Agaricomycetes</taxon>
        <taxon>Agaricomycetidae</taxon>
        <taxon>Agaricales</taxon>
        <taxon>Marasmiineae</taxon>
        <taxon>Mycenaceae</taxon>
        <taxon>Mycena</taxon>
    </lineage>
</organism>
<protein>
    <recommendedName>
        <fullName evidence="3">F-box domain-containing protein</fullName>
    </recommendedName>
</protein>
<sequence length="320" mass="35770">MNVISLFKLALQSKRLFDVVMAHVRAHQPPSGNSLEHLGGGPLDRLSSLPVELFALILPHLTLADRRSLASLMASLCSRELQASVNNILRRFRLSHAEVRFMQSATMAVLGGQCIPHLLNHKYSPDHLEFHAPNVTYKSIVRFFTLATGCEGLPAIFNNLNAPEGFDDYTNYITYSGFTHLFGGVTHYGLWLGYAESSTSGLTMPNRECLDFEDPTTEDQIFRSYSHFKSHFWLDFNLRKPQICGIDWECPMTARSTIDNGCVSMFFPSPPMGDESLPSNIYPSGSAMSWSRGGGICPQVKLDDILDDKWVEKFSRALVA</sequence>
<proteinExistence type="predicted"/>
<evidence type="ECO:0008006" key="3">
    <source>
        <dbReference type="Google" id="ProtNLM"/>
    </source>
</evidence>
<comment type="caution">
    <text evidence="1">The sequence shown here is derived from an EMBL/GenBank/DDBJ whole genome shotgun (WGS) entry which is preliminary data.</text>
</comment>
<accession>A0AAD6T3H1</accession>
<gene>
    <name evidence="1" type="ORF">C8F04DRAFT_1179541</name>
</gene>
<evidence type="ECO:0000313" key="1">
    <source>
        <dbReference type="EMBL" id="KAJ7038522.1"/>
    </source>
</evidence>
<keyword evidence="2" id="KW-1185">Reference proteome</keyword>
<name>A0AAD6T3H1_9AGAR</name>